<evidence type="ECO:0000256" key="2">
    <source>
        <dbReference type="ARBA" id="ARBA00022448"/>
    </source>
</evidence>
<dbReference type="CDD" id="cd17323">
    <property type="entry name" value="MFS_Tpo1_MDR_like"/>
    <property type="match status" value="1"/>
</dbReference>
<dbReference type="PANTHER" id="PTHR23502">
    <property type="entry name" value="MAJOR FACILITATOR SUPERFAMILY"/>
    <property type="match status" value="1"/>
</dbReference>
<keyword evidence="4 8" id="KW-0812">Transmembrane</keyword>
<dbReference type="OrthoDB" id="446368at2759"/>
<dbReference type="PANTHER" id="PTHR23502:SF186">
    <property type="entry name" value="MAJOR FACILITATOR SUPERFAMILY (MFS) PROFILE DOMAIN-CONTAINING PROTEIN"/>
    <property type="match status" value="1"/>
</dbReference>
<dbReference type="SUPFAM" id="SSF103473">
    <property type="entry name" value="MFS general substrate transporter"/>
    <property type="match status" value="1"/>
</dbReference>
<dbReference type="KEGG" id="bze:COCCADRAFT_42284"/>
<protein>
    <recommendedName>
        <fullName evidence="9">Major facilitator superfamily (MFS) profile domain-containing protein</fullName>
    </recommendedName>
</protein>
<evidence type="ECO:0000256" key="3">
    <source>
        <dbReference type="ARBA" id="ARBA00022475"/>
    </source>
</evidence>
<evidence type="ECO:0000313" key="10">
    <source>
        <dbReference type="EMBL" id="EUC26707.1"/>
    </source>
</evidence>
<dbReference type="GO" id="GO:0005886">
    <property type="term" value="C:plasma membrane"/>
    <property type="evidence" value="ECO:0007669"/>
    <property type="project" value="UniProtKB-SubCell"/>
</dbReference>
<comment type="similarity">
    <text evidence="7">Belongs to the major facilitator superfamily. DHA1 family. Polyamines/proton antiporter (TC 2.A.1.2.16) subfamily.</text>
</comment>
<feature type="transmembrane region" description="Helical" evidence="8">
    <location>
        <begin position="442"/>
        <end position="464"/>
    </location>
</feature>
<sequence length="506" mass="55550">MKKKSGNGACVKEKISHWHLLLDQGVVIKEIARWDYEGSGTTDNPYIVEWIKNDPRNPMEWSGLRKWIYCTIMGIATLAISLSSSAYGGGIEQIQRDFHVSNEVATLGVSMFVLGFALGPLLWAPFSEMYGRQVVFVSTFLAFVAFTAGAAGSQNIWTLIVHRFLASAFGSSSLTNAGGVIADMFAPKQRGLAMAVFTAAPTLGPVIGPIAGGFLGMKEGWRWIEGFLAILSGVLFILSIVVVPETYAPTLLRKRARTLSRTTGKVYLSKIAINRGKRSLIGALRMGLRRPWVLLLREPIVLLLSLYMAVIYGTLFMFFSAYPIVYHVHRGWNQGIANLPFISVAIDRLHSSIIAGVALPVGLFWFAWTNSPSLPWAASAAAGIPFGFGILTVLLGITNYLVDAYTIYAASVLAANNSLRCVFGAAFPLFTSQMYSRLGIHWASALPGFLTVACFPLIVTLYRYGAIIRKRCKYAAEAQAYWEEIHEQKLQRTQESSNTVLAGSYK</sequence>
<feature type="transmembrane region" description="Helical" evidence="8">
    <location>
        <begin position="104"/>
        <end position="124"/>
    </location>
</feature>
<dbReference type="RefSeq" id="XP_007718988.1">
    <property type="nucleotide sequence ID" value="XM_007720798.1"/>
</dbReference>
<evidence type="ECO:0000256" key="5">
    <source>
        <dbReference type="ARBA" id="ARBA00022989"/>
    </source>
</evidence>
<evidence type="ECO:0000256" key="7">
    <source>
        <dbReference type="ARBA" id="ARBA00038459"/>
    </source>
</evidence>
<dbReference type="EMBL" id="KI965194">
    <property type="protein sequence ID" value="EUC26707.1"/>
    <property type="molecule type" value="Genomic_DNA"/>
</dbReference>
<evidence type="ECO:0000256" key="8">
    <source>
        <dbReference type="SAM" id="Phobius"/>
    </source>
</evidence>
<keyword evidence="2" id="KW-0813">Transport</keyword>
<gene>
    <name evidence="10" type="ORF">COCCADRAFT_42284</name>
</gene>
<feature type="transmembrane region" description="Helical" evidence="8">
    <location>
        <begin position="374"/>
        <end position="395"/>
    </location>
</feature>
<evidence type="ECO:0000313" key="11">
    <source>
        <dbReference type="Proteomes" id="UP000053841"/>
    </source>
</evidence>
<feature type="transmembrane region" description="Helical" evidence="8">
    <location>
        <begin position="192"/>
        <end position="216"/>
    </location>
</feature>
<dbReference type="GeneID" id="19149679"/>
<feature type="transmembrane region" description="Helical" evidence="8">
    <location>
        <begin position="223"/>
        <end position="243"/>
    </location>
</feature>
<feature type="transmembrane region" description="Helical" evidence="8">
    <location>
        <begin position="407"/>
        <end position="430"/>
    </location>
</feature>
<proteinExistence type="inferred from homology"/>
<dbReference type="Gene3D" id="1.20.1250.20">
    <property type="entry name" value="MFS general substrate transporter like domains"/>
    <property type="match status" value="1"/>
</dbReference>
<dbReference type="eggNOG" id="KOG0255">
    <property type="taxonomic scope" value="Eukaryota"/>
</dbReference>
<keyword evidence="5 8" id="KW-1133">Transmembrane helix</keyword>
<keyword evidence="11" id="KW-1185">Reference proteome</keyword>
<feature type="transmembrane region" description="Helical" evidence="8">
    <location>
        <begin position="130"/>
        <end position="152"/>
    </location>
</feature>
<dbReference type="FunFam" id="1.20.1250.20:FF:000011">
    <property type="entry name" value="MFS multidrug transporter, putative"/>
    <property type="match status" value="1"/>
</dbReference>
<evidence type="ECO:0000259" key="9">
    <source>
        <dbReference type="PROSITE" id="PS50850"/>
    </source>
</evidence>
<evidence type="ECO:0000256" key="4">
    <source>
        <dbReference type="ARBA" id="ARBA00022692"/>
    </source>
</evidence>
<dbReference type="InterPro" id="IPR036259">
    <property type="entry name" value="MFS_trans_sf"/>
</dbReference>
<dbReference type="InterPro" id="IPR020846">
    <property type="entry name" value="MFS_dom"/>
</dbReference>
<feature type="domain" description="Major facilitator superfamily (MFS) profile" evidence="9">
    <location>
        <begin position="69"/>
        <end position="471"/>
    </location>
</feature>
<feature type="transmembrane region" description="Helical" evidence="8">
    <location>
        <begin position="66"/>
        <end position="83"/>
    </location>
</feature>
<feature type="transmembrane region" description="Helical" evidence="8">
    <location>
        <begin position="349"/>
        <end position="368"/>
    </location>
</feature>
<accession>W6XI23</accession>
<name>W6XI23_COCC2</name>
<reference evidence="10 11" key="1">
    <citation type="journal article" date="2013" name="PLoS Genet.">
        <title>Comparative genome structure, secondary metabolite, and effector coding capacity across Cochliobolus pathogens.</title>
        <authorList>
            <person name="Condon B.J."/>
            <person name="Leng Y."/>
            <person name="Wu D."/>
            <person name="Bushley K.E."/>
            <person name="Ohm R.A."/>
            <person name="Otillar R."/>
            <person name="Martin J."/>
            <person name="Schackwitz W."/>
            <person name="Grimwood J."/>
            <person name="MohdZainudin N."/>
            <person name="Xue C."/>
            <person name="Wang R."/>
            <person name="Manning V.A."/>
            <person name="Dhillon B."/>
            <person name="Tu Z.J."/>
            <person name="Steffenson B.J."/>
            <person name="Salamov A."/>
            <person name="Sun H."/>
            <person name="Lowry S."/>
            <person name="LaButti K."/>
            <person name="Han J."/>
            <person name="Copeland A."/>
            <person name="Lindquist E."/>
            <person name="Barry K."/>
            <person name="Schmutz J."/>
            <person name="Baker S.E."/>
            <person name="Ciuffetti L.M."/>
            <person name="Grigoriev I.V."/>
            <person name="Zhong S."/>
            <person name="Turgeon B.G."/>
        </authorList>
    </citation>
    <scope>NUCLEOTIDE SEQUENCE [LARGE SCALE GENOMIC DNA]</scope>
    <source>
        <strain evidence="10 11">26-R-13</strain>
    </source>
</reference>
<dbReference type="AlphaFoldDB" id="W6XI23"/>
<dbReference type="Proteomes" id="UP000053841">
    <property type="component" value="Unassembled WGS sequence"/>
</dbReference>
<evidence type="ECO:0000256" key="1">
    <source>
        <dbReference type="ARBA" id="ARBA00004651"/>
    </source>
</evidence>
<dbReference type="GO" id="GO:0022857">
    <property type="term" value="F:transmembrane transporter activity"/>
    <property type="evidence" value="ECO:0007669"/>
    <property type="project" value="InterPro"/>
</dbReference>
<evidence type="ECO:0000256" key="6">
    <source>
        <dbReference type="ARBA" id="ARBA00023136"/>
    </source>
</evidence>
<dbReference type="HOGENOM" id="CLU_008455_11_6_1"/>
<keyword evidence="3" id="KW-1003">Cell membrane</keyword>
<feature type="transmembrane region" description="Helical" evidence="8">
    <location>
        <begin position="300"/>
        <end position="328"/>
    </location>
</feature>
<dbReference type="InterPro" id="IPR011701">
    <property type="entry name" value="MFS"/>
</dbReference>
<dbReference type="PROSITE" id="PS50850">
    <property type="entry name" value="MFS"/>
    <property type="match status" value="1"/>
</dbReference>
<dbReference type="Pfam" id="PF07690">
    <property type="entry name" value="MFS_1"/>
    <property type="match status" value="1"/>
</dbReference>
<organism evidence="10 11">
    <name type="scientific">Cochliobolus carbonum (strain 26-R-13)</name>
    <name type="common">Maize leaf spot fungus</name>
    <name type="synonym">Bipolaris zeicola</name>
    <dbReference type="NCBI Taxonomy" id="930089"/>
    <lineage>
        <taxon>Eukaryota</taxon>
        <taxon>Fungi</taxon>
        <taxon>Dikarya</taxon>
        <taxon>Ascomycota</taxon>
        <taxon>Pezizomycotina</taxon>
        <taxon>Dothideomycetes</taxon>
        <taxon>Pleosporomycetidae</taxon>
        <taxon>Pleosporales</taxon>
        <taxon>Pleosporineae</taxon>
        <taxon>Pleosporaceae</taxon>
        <taxon>Bipolaris</taxon>
    </lineage>
</organism>
<keyword evidence="6 8" id="KW-0472">Membrane</keyword>
<comment type="subcellular location">
    <subcellularLocation>
        <location evidence="1">Cell membrane</location>
        <topology evidence="1">Multi-pass membrane protein</topology>
    </subcellularLocation>
</comment>